<evidence type="ECO:0000313" key="1">
    <source>
        <dbReference type="EMBL" id="ENZ75598.1"/>
    </source>
</evidence>
<sequence length="150" mass="16704">MTAPFLYGIYCDDIRQEVGNKLTFVGIYSGGELIFPIPFPAVIPKLCVVATFVYPKSEPPREIEFKVSLEGNEVARAMVQPPPDHQRSIFDGVEDGYPRRATIQASFFLSPLTIEKESILRLEANVDGTRFFGPRLLLQSQPAKDTSGPQ</sequence>
<gene>
    <name evidence="1" type="ORF">OR214_04583</name>
</gene>
<name>R0DPY5_RALPI</name>
<dbReference type="InterPro" id="IPR054221">
    <property type="entry name" value="DUF6941"/>
</dbReference>
<proteinExistence type="predicted"/>
<dbReference type="AlphaFoldDB" id="R0DPY5"/>
<dbReference type="EMBL" id="APMQ01000016">
    <property type="protein sequence ID" value="ENZ75598.1"/>
    <property type="molecule type" value="Genomic_DNA"/>
</dbReference>
<comment type="caution">
    <text evidence="1">The sequence shown here is derived from an EMBL/GenBank/DDBJ whole genome shotgun (WGS) entry which is preliminary data.</text>
</comment>
<dbReference type="Proteomes" id="UP000013280">
    <property type="component" value="Unassembled WGS sequence"/>
</dbReference>
<reference evidence="1 2" key="1">
    <citation type="journal article" date="2013" name="Genome Announc.">
        <title>Draft Genome Sequence for Ralstonia sp. Strain OR214, a Bacterium with Potential for Bioremediation.</title>
        <authorList>
            <person name="Utturkar S.M."/>
            <person name="Bollmann A."/>
            <person name="Brzoska R.M."/>
            <person name="Klingeman D.M."/>
            <person name="Epstein S.E."/>
            <person name="Palumbo A.V."/>
            <person name="Brown S.D."/>
        </authorList>
    </citation>
    <scope>NUCLEOTIDE SEQUENCE [LARGE SCALE GENOMIC DNA]</scope>
    <source>
        <strain evidence="1 2">OR214</strain>
    </source>
</reference>
<dbReference type="RefSeq" id="WP_004635073.1">
    <property type="nucleotide sequence ID" value="NZ_APMQ01000016.1"/>
</dbReference>
<protein>
    <submittedName>
        <fullName evidence="1">Uncharacterized protein</fullName>
    </submittedName>
</protein>
<accession>R0DPY5</accession>
<dbReference type="Pfam" id="PF22091">
    <property type="entry name" value="DUF6941"/>
    <property type="match status" value="1"/>
</dbReference>
<evidence type="ECO:0000313" key="2">
    <source>
        <dbReference type="Proteomes" id="UP000013280"/>
    </source>
</evidence>
<organism evidence="1 2">
    <name type="scientific">Ralstonia pickettii OR214</name>
    <dbReference type="NCBI Taxonomy" id="1264675"/>
    <lineage>
        <taxon>Bacteria</taxon>
        <taxon>Pseudomonadati</taxon>
        <taxon>Pseudomonadota</taxon>
        <taxon>Betaproteobacteria</taxon>
        <taxon>Burkholderiales</taxon>
        <taxon>Burkholderiaceae</taxon>
        <taxon>Ralstonia</taxon>
    </lineage>
</organism>